<reference evidence="9" key="1">
    <citation type="submission" date="2023-07" db="EMBL/GenBank/DDBJ databases">
        <title>Sequencing the genomes of 1000 actinobacteria strains.</title>
        <authorList>
            <person name="Klenk H.-P."/>
        </authorList>
    </citation>
    <scope>NUCLEOTIDE SEQUENCE</scope>
    <source>
        <strain evidence="9">DSM 107476</strain>
    </source>
</reference>
<evidence type="ECO:0000256" key="5">
    <source>
        <dbReference type="ARBA" id="ARBA00023004"/>
    </source>
</evidence>
<dbReference type="InterPro" id="IPR003593">
    <property type="entry name" value="AAA+_ATPase"/>
</dbReference>
<gene>
    <name evidence="9" type="ORF">J2S39_001484</name>
</gene>
<dbReference type="EMBL" id="JAVDXZ010000001">
    <property type="protein sequence ID" value="MDR7329808.1"/>
    <property type="molecule type" value="Genomic_DNA"/>
</dbReference>
<keyword evidence="10" id="KW-1185">Reference proteome</keyword>
<dbReference type="Pfam" id="PF13476">
    <property type="entry name" value="AAA_23"/>
    <property type="match status" value="1"/>
</dbReference>
<dbReference type="PANTHER" id="PTHR42771">
    <property type="entry name" value="IRON(3+)-HYDROXAMATE IMPORT ATP-BINDING PROTEIN FHUC"/>
    <property type="match status" value="1"/>
</dbReference>
<accession>A0ABU2A102</accession>
<evidence type="ECO:0000256" key="3">
    <source>
        <dbReference type="ARBA" id="ARBA00022475"/>
    </source>
</evidence>
<keyword evidence="2" id="KW-0813">Transport</keyword>
<dbReference type="SUPFAM" id="SSF52540">
    <property type="entry name" value="P-loop containing nucleoside triphosphate hydrolases"/>
    <property type="match status" value="1"/>
</dbReference>
<dbReference type="PANTHER" id="PTHR42771:SF2">
    <property type="entry name" value="IRON(3+)-HYDROXAMATE IMPORT ATP-BINDING PROTEIN FHUC"/>
    <property type="match status" value="1"/>
</dbReference>
<dbReference type="InterPro" id="IPR038729">
    <property type="entry name" value="Rad50/SbcC_AAA"/>
</dbReference>
<evidence type="ECO:0000313" key="9">
    <source>
        <dbReference type="EMBL" id="MDR7329808.1"/>
    </source>
</evidence>
<keyword evidence="7" id="KW-0472">Membrane</keyword>
<sequence>MIVSALRLPELRAMAAAGVESYVLDLPAVRHLARTGPLRLSTPVTVLVGDNGAGKSTLLEALALALGFPGMGGPVGGFHGDMWAARTGTESRLAHHLVVRTSAPLLRGFFLRAETSFQLLTEADRPPARAGRNVLASGQSLHARSHGESVLGLVAEHVAGAGLYLFDEPEAGLSTVRQMALLAEIDQAVDRGAQFIIATHSPVLPALPRAEILEVNEAGILPVAYDDVESVRAMREFLDDPRGVVDYLTRPE</sequence>
<dbReference type="InterPro" id="IPR027417">
    <property type="entry name" value="P-loop_NTPase"/>
</dbReference>
<keyword evidence="6" id="KW-0406">Ion transport</keyword>
<dbReference type="InterPro" id="IPR051535">
    <property type="entry name" value="Siderophore_ABC-ATPase"/>
</dbReference>
<proteinExistence type="predicted"/>
<dbReference type="RefSeq" id="WP_290194919.1">
    <property type="nucleotide sequence ID" value="NZ_CP047654.1"/>
</dbReference>
<keyword evidence="3" id="KW-1003">Cell membrane</keyword>
<dbReference type="InterPro" id="IPR003959">
    <property type="entry name" value="ATPase_AAA_core"/>
</dbReference>
<evidence type="ECO:0000256" key="1">
    <source>
        <dbReference type="ARBA" id="ARBA00004202"/>
    </source>
</evidence>
<evidence type="ECO:0000256" key="4">
    <source>
        <dbReference type="ARBA" id="ARBA00022496"/>
    </source>
</evidence>
<dbReference type="Pfam" id="PF13304">
    <property type="entry name" value="AAA_21"/>
    <property type="match status" value="1"/>
</dbReference>
<feature type="domain" description="AAA+ ATPase" evidence="8">
    <location>
        <begin position="41"/>
        <end position="219"/>
    </location>
</feature>
<protein>
    <submittedName>
        <fullName evidence="9">ATPase</fullName>
    </submittedName>
</protein>
<keyword evidence="5" id="KW-0408">Iron</keyword>
<comment type="subcellular location">
    <subcellularLocation>
        <location evidence="1">Cell membrane</location>
        <topology evidence="1">Peripheral membrane protein</topology>
    </subcellularLocation>
</comment>
<evidence type="ECO:0000256" key="6">
    <source>
        <dbReference type="ARBA" id="ARBA00023065"/>
    </source>
</evidence>
<evidence type="ECO:0000259" key="8">
    <source>
        <dbReference type="SMART" id="SM00382"/>
    </source>
</evidence>
<name>A0ABU2A102_9CORY</name>
<dbReference type="Gene3D" id="3.40.50.300">
    <property type="entry name" value="P-loop containing nucleotide triphosphate hydrolases"/>
    <property type="match status" value="2"/>
</dbReference>
<evidence type="ECO:0000313" key="10">
    <source>
        <dbReference type="Proteomes" id="UP001180840"/>
    </source>
</evidence>
<organism evidence="9 10">
    <name type="scientific">Corynebacterium guangdongense</name>
    <dbReference type="NCBI Taxonomy" id="1783348"/>
    <lineage>
        <taxon>Bacteria</taxon>
        <taxon>Bacillati</taxon>
        <taxon>Actinomycetota</taxon>
        <taxon>Actinomycetes</taxon>
        <taxon>Mycobacteriales</taxon>
        <taxon>Corynebacteriaceae</taxon>
        <taxon>Corynebacterium</taxon>
    </lineage>
</organism>
<evidence type="ECO:0000256" key="2">
    <source>
        <dbReference type="ARBA" id="ARBA00022448"/>
    </source>
</evidence>
<comment type="caution">
    <text evidence="9">The sequence shown here is derived from an EMBL/GenBank/DDBJ whole genome shotgun (WGS) entry which is preliminary data.</text>
</comment>
<dbReference type="SMART" id="SM00382">
    <property type="entry name" value="AAA"/>
    <property type="match status" value="1"/>
</dbReference>
<dbReference type="Proteomes" id="UP001180840">
    <property type="component" value="Unassembled WGS sequence"/>
</dbReference>
<evidence type="ECO:0000256" key="7">
    <source>
        <dbReference type="ARBA" id="ARBA00023136"/>
    </source>
</evidence>
<keyword evidence="4" id="KW-0410">Iron transport</keyword>